<proteinExistence type="predicted"/>
<organism evidence="2 3">
    <name type="scientific">Candidatus Argoarchaeum ethanivorans</name>
    <dbReference type="NCBI Taxonomy" id="2608793"/>
    <lineage>
        <taxon>Archaea</taxon>
        <taxon>Methanobacteriati</taxon>
        <taxon>Methanobacteriota</taxon>
        <taxon>Stenosarchaea group</taxon>
        <taxon>Methanomicrobia</taxon>
        <taxon>Methanosarcinales</taxon>
        <taxon>Methanosarcinales incertae sedis</taxon>
        <taxon>GOM Arc I cluster</taxon>
        <taxon>Candidatus Argoarchaeum</taxon>
    </lineage>
</organism>
<evidence type="ECO:0000259" key="1">
    <source>
        <dbReference type="Pfam" id="PF06056"/>
    </source>
</evidence>
<evidence type="ECO:0000313" key="2">
    <source>
        <dbReference type="EMBL" id="CAD6490727.1"/>
    </source>
</evidence>
<gene>
    <name evidence="2" type="ORF">LAKADJCE_00010</name>
</gene>
<dbReference type="Gene3D" id="1.10.10.10">
    <property type="entry name" value="Winged helix-like DNA-binding domain superfamily/Winged helix DNA-binding domain"/>
    <property type="match status" value="1"/>
</dbReference>
<name>A0A811T7Y9_9EURY</name>
<comment type="caution">
    <text evidence="2">The sequence shown here is derived from an EMBL/GenBank/DDBJ whole genome shotgun (WGS) entry which is preliminary data.</text>
</comment>
<accession>A0A811T7Y9</accession>
<sequence length="48" mass="5561">MNKKLLIAKREKTKELHKKGWSNCKIACHLAASKNSVGKWMQMDENEC</sequence>
<protein>
    <recommendedName>
        <fullName evidence="1">Terminase ATPase subunit N-terminal domain-containing protein</fullName>
    </recommendedName>
</protein>
<dbReference type="Pfam" id="PF06056">
    <property type="entry name" value="Terminase_5"/>
    <property type="match status" value="1"/>
</dbReference>
<dbReference type="InterPro" id="IPR010332">
    <property type="entry name" value="ATPase_terminase-su_N"/>
</dbReference>
<dbReference type="EMBL" id="CAJHIR010000001">
    <property type="protein sequence ID" value="CAD6490727.1"/>
    <property type="molecule type" value="Genomic_DNA"/>
</dbReference>
<dbReference type="Proteomes" id="UP000612009">
    <property type="component" value="Unassembled WGS sequence"/>
</dbReference>
<dbReference type="InterPro" id="IPR036388">
    <property type="entry name" value="WH-like_DNA-bd_sf"/>
</dbReference>
<dbReference type="AlphaFoldDB" id="A0A811T7Y9"/>
<reference evidence="2" key="1">
    <citation type="submission" date="2020-10" db="EMBL/GenBank/DDBJ databases">
        <authorList>
            <person name="Hahn C.J."/>
            <person name="Laso-Perez R."/>
            <person name="Vulcano F."/>
            <person name="Vaziourakis K.-M."/>
            <person name="Stokke R."/>
            <person name="Steen I.H."/>
            <person name="Teske A."/>
            <person name="Boetius A."/>
            <person name="Liebeke M."/>
            <person name="Amann R."/>
            <person name="Knittel K."/>
        </authorList>
    </citation>
    <scope>NUCLEOTIDE SEQUENCE</scope>
    <source>
        <strain evidence="2">Gfbio:e3339647-f889-4370-9287-4fb5cb688e4c:AG392J18_GoMArc1</strain>
    </source>
</reference>
<feature type="domain" description="Terminase ATPase subunit N-terminal" evidence="1">
    <location>
        <begin position="10"/>
        <end position="46"/>
    </location>
</feature>
<evidence type="ECO:0000313" key="3">
    <source>
        <dbReference type="Proteomes" id="UP000612009"/>
    </source>
</evidence>